<dbReference type="OMA" id="CANTPFY"/>
<dbReference type="Pfam" id="PF00646">
    <property type="entry name" value="F-box"/>
    <property type="match status" value="1"/>
</dbReference>
<feature type="domain" description="At1g61320/AtMIF1 LRR" evidence="2">
    <location>
        <begin position="134"/>
        <end position="452"/>
    </location>
</feature>
<dbReference type="eggNOG" id="ENOG502RYMX">
    <property type="taxonomic scope" value="Eukaryota"/>
</dbReference>
<dbReference type="STRING" id="4572.M7ZHK3"/>
<organism evidence="3">
    <name type="scientific">Triticum urartu</name>
    <name type="common">Red wild einkorn</name>
    <name type="synonym">Crithodium urartu</name>
    <dbReference type="NCBI Taxonomy" id="4572"/>
    <lineage>
        <taxon>Eukaryota</taxon>
        <taxon>Viridiplantae</taxon>
        <taxon>Streptophyta</taxon>
        <taxon>Embryophyta</taxon>
        <taxon>Tracheophyta</taxon>
        <taxon>Spermatophyta</taxon>
        <taxon>Magnoliopsida</taxon>
        <taxon>Liliopsida</taxon>
        <taxon>Poales</taxon>
        <taxon>Poaceae</taxon>
        <taxon>BOP clade</taxon>
        <taxon>Pooideae</taxon>
        <taxon>Triticodae</taxon>
        <taxon>Triticeae</taxon>
        <taxon>Triticinae</taxon>
        <taxon>Triticum</taxon>
    </lineage>
</organism>
<evidence type="ECO:0000259" key="1">
    <source>
        <dbReference type="Pfam" id="PF00646"/>
    </source>
</evidence>
<protein>
    <submittedName>
        <fullName evidence="3">F-box/LRR-repeat protein 13</fullName>
    </submittedName>
</protein>
<feature type="domain" description="F-box" evidence="1">
    <location>
        <begin position="52"/>
        <end position="81"/>
    </location>
</feature>
<dbReference type="InterPro" id="IPR032675">
    <property type="entry name" value="LRR_dom_sf"/>
</dbReference>
<dbReference type="InterPro" id="IPR053772">
    <property type="entry name" value="At1g61320/At1g61330-like"/>
</dbReference>
<sequence>MKTSAPVVCGQGPRIDRRSIKPFKMTRSKDIQLHHLPTARVIILVPHTLIKDVLRRILSQLTMKEAMRMSILSKKWRRFWKCYPKLVFTRATMCRSNATTGPAKPWRTRFIRGVNSIQRQLKSSNLNKFVVKFALRKRHTPHIDRWVNFCASSMAKHVVLDLCPGPKGSTDTDDKYSFPLHLLGASGGSCVKSLSLGFVYLALPPDHRGFANLKKLSLEIVHVTGDLGRLLPKCAVLEWLSLTRCRLDELSIGEELSRLRCLQVKYCMLQKLHVRAPNLAMFVFAGRVIPILLGESVKISEATVDLVTSSDCFNYVFTDLVDALSHVPSLSIGFRIETKVINFVKNRTMLTNLRRLVLKIDIVGSPEVTGGILRLAYLLELAPALEELVLHMHCFDSAIYGEPREDAYQPHPHRHLKTIKMTGFYGLLGQVELELYLLRNATSLERMIIDPVVRNNWPIPPMGGAKQDIDRGTSIALNKLSRQEFRKVLDILY</sequence>
<dbReference type="AlphaFoldDB" id="M7ZHK3"/>
<dbReference type="SUPFAM" id="SSF81383">
    <property type="entry name" value="F-box domain"/>
    <property type="match status" value="1"/>
</dbReference>
<accession>M7ZHK3</accession>
<proteinExistence type="predicted"/>
<name>M7ZHK3_TRIUA</name>
<reference evidence="3" key="1">
    <citation type="journal article" date="2013" name="Nature">
        <title>Draft genome of the wheat A-genome progenitor Triticum urartu.</title>
        <authorList>
            <person name="Ling H.Q."/>
            <person name="Zhao S."/>
            <person name="Liu D."/>
            <person name="Wang J."/>
            <person name="Sun H."/>
            <person name="Zhang C."/>
            <person name="Fan H."/>
            <person name="Li D."/>
            <person name="Dong L."/>
            <person name="Tao Y."/>
            <person name="Gao C."/>
            <person name="Wu H."/>
            <person name="Li Y."/>
            <person name="Cui Y."/>
            <person name="Guo X."/>
            <person name="Zheng S."/>
            <person name="Wang B."/>
            <person name="Yu K."/>
            <person name="Liang Q."/>
            <person name="Yang W."/>
            <person name="Lou X."/>
            <person name="Chen J."/>
            <person name="Feng M."/>
            <person name="Jian J."/>
            <person name="Zhang X."/>
            <person name="Luo G."/>
            <person name="Jiang Y."/>
            <person name="Liu J."/>
            <person name="Wang Z."/>
            <person name="Sha Y."/>
            <person name="Zhang B."/>
            <person name="Wu H."/>
            <person name="Tang D."/>
            <person name="Shen Q."/>
            <person name="Xue P."/>
            <person name="Zou S."/>
            <person name="Wang X."/>
            <person name="Liu X."/>
            <person name="Wang F."/>
            <person name="Yang Y."/>
            <person name="An X."/>
            <person name="Dong Z."/>
            <person name="Zhang K."/>
            <person name="Zhang X."/>
            <person name="Luo M.C."/>
            <person name="Dvorak J."/>
            <person name="Tong Y."/>
            <person name="Wang J."/>
            <person name="Yang H."/>
            <person name="Li Z."/>
            <person name="Wang D."/>
            <person name="Zhang A."/>
            <person name="Wang J."/>
        </authorList>
    </citation>
    <scope>NUCLEOTIDE SEQUENCE</scope>
</reference>
<dbReference type="InterPro" id="IPR001810">
    <property type="entry name" value="F-box_dom"/>
</dbReference>
<dbReference type="Gene3D" id="3.80.10.10">
    <property type="entry name" value="Ribonuclease Inhibitor"/>
    <property type="match status" value="1"/>
</dbReference>
<evidence type="ECO:0000313" key="3">
    <source>
        <dbReference type="EMBL" id="EMS59542.1"/>
    </source>
</evidence>
<dbReference type="PANTHER" id="PTHR34145:SF48">
    <property type="entry name" value="OS01G0553400 PROTEIN"/>
    <property type="match status" value="1"/>
</dbReference>
<gene>
    <name evidence="3" type="ORF">TRIUR3_15187</name>
</gene>
<evidence type="ECO:0000259" key="2">
    <source>
        <dbReference type="Pfam" id="PF23622"/>
    </source>
</evidence>
<dbReference type="PANTHER" id="PTHR34145">
    <property type="entry name" value="OS02G0105600 PROTEIN"/>
    <property type="match status" value="1"/>
</dbReference>
<dbReference type="InterPro" id="IPR055357">
    <property type="entry name" value="LRR_At1g61320_AtMIF1"/>
</dbReference>
<dbReference type="EMBL" id="KD119918">
    <property type="protein sequence ID" value="EMS59542.1"/>
    <property type="molecule type" value="Genomic_DNA"/>
</dbReference>
<dbReference type="InterPro" id="IPR036047">
    <property type="entry name" value="F-box-like_dom_sf"/>
</dbReference>
<dbReference type="SUPFAM" id="SSF52047">
    <property type="entry name" value="RNI-like"/>
    <property type="match status" value="1"/>
</dbReference>
<dbReference type="Pfam" id="PF23622">
    <property type="entry name" value="LRR_At1g61320_AtMIF1"/>
    <property type="match status" value="1"/>
</dbReference>